<evidence type="ECO:0000313" key="10">
    <source>
        <dbReference type="EnsemblMetazoa" id="Aqu2.1.39113_001"/>
    </source>
</evidence>
<dbReference type="PANTHER" id="PTHR11247:SF8">
    <property type="entry name" value="PALMITOYL-PROTEIN THIOESTERASE 1"/>
    <property type="match status" value="1"/>
</dbReference>
<dbReference type="GO" id="GO:0006898">
    <property type="term" value="P:receptor-mediated endocytosis"/>
    <property type="evidence" value="ECO:0007669"/>
    <property type="project" value="TreeGrafter"/>
</dbReference>
<dbReference type="PRINTS" id="PR00414">
    <property type="entry name" value="PPTHIESTRASE"/>
</dbReference>
<feature type="chain" id="PRO_5010872475" description="Palmitoyl-protein thioesterase 1" evidence="9">
    <location>
        <begin position="22"/>
        <end position="308"/>
    </location>
</feature>
<dbReference type="eggNOG" id="KOG2541">
    <property type="taxonomic scope" value="Eukaryota"/>
</dbReference>
<evidence type="ECO:0000256" key="4">
    <source>
        <dbReference type="ARBA" id="ARBA00022729"/>
    </source>
</evidence>
<dbReference type="AlphaFoldDB" id="A0A1X7VGM8"/>
<proteinExistence type="inferred from homology"/>
<evidence type="ECO:0000256" key="7">
    <source>
        <dbReference type="ARBA" id="ARBA00023180"/>
    </source>
</evidence>
<dbReference type="EnsemblMetazoa" id="XM_003384272.3">
    <property type="protein sequence ID" value="XP_003384320.1"/>
    <property type="gene ID" value="LOC100640738"/>
</dbReference>
<dbReference type="FunFam" id="3.40.50.1820:FF:000107">
    <property type="entry name" value="Palmitoyl-protein thioesterase 1"/>
    <property type="match status" value="1"/>
</dbReference>
<dbReference type="EnsemblMetazoa" id="Aqu2.1.39113_001">
    <property type="protein sequence ID" value="Aqu2.1.39113_001"/>
    <property type="gene ID" value="Aqu2.1.39113"/>
</dbReference>
<keyword evidence="7" id="KW-0325">Glycoprotein</keyword>
<dbReference type="STRING" id="400682.A0A1X7VGM8"/>
<protein>
    <recommendedName>
        <fullName evidence="3">Palmitoyl-protein thioesterase 1</fullName>
        <ecNumber evidence="2">3.1.2.22</ecNumber>
    </recommendedName>
    <alternativeName>
        <fullName evidence="8">Palmitoyl-protein hydrolase 1</fullName>
    </alternativeName>
</protein>
<dbReference type="EC" id="3.1.2.22" evidence="2"/>
<dbReference type="GO" id="GO:0005764">
    <property type="term" value="C:lysosome"/>
    <property type="evidence" value="ECO:0007669"/>
    <property type="project" value="TreeGrafter"/>
</dbReference>
<evidence type="ECO:0000256" key="9">
    <source>
        <dbReference type="SAM" id="SignalP"/>
    </source>
</evidence>
<feature type="signal peptide" evidence="9">
    <location>
        <begin position="1"/>
        <end position="21"/>
    </location>
</feature>
<name>A0A1X7VGM8_AMPQE</name>
<keyword evidence="4 9" id="KW-0732">Signal</keyword>
<organism evidence="10">
    <name type="scientific">Amphimedon queenslandica</name>
    <name type="common">Sponge</name>
    <dbReference type="NCBI Taxonomy" id="400682"/>
    <lineage>
        <taxon>Eukaryota</taxon>
        <taxon>Metazoa</taxon>
        <taxon>Porifera</taxon>
        <taxon>Demospongiae</taxon>
        <taxon>Heteroscleromorpha</taxon>
        <taxon>Haplosclerida</taxon>
        <taxon>Niphatidae</taxon>
        <taxon>Amphimedon</taxon>
    </lineage>
</organism>
<dbReference type="PANTHER" id="PTHR11247">
    <property type="entry name" value="PALMITOYL-PROTEIN THIOESTERASE/DOLICHYLDIPHOSPHATASE 1"/>
    <property type="match status" value="1"/>
</dbReference>
<comment type="similarity">
    <text evidence="1">Belongs to the palmitoyl-protein thioesterase family.</text>
</comment>
<keyword evidence="5" id="KW-0378">Hydrolase</keyword>
<dbReference type="GO" id="GO:0008474">
    <property type="term" value="F:palmitoyl-(protein) hydrolase activity"/>
    <property type="evidence" value="ECO:0007669"/>
    <property type="project" value="UniProtKB-EC"/>
</dbReference>
<dbReference type="Pfam" id="PF02089">
    <property type="entry name" value="Palm_thioest"/>
    <property type="match status" value="1"/>
</dbReference>
<dbReference type="Proteomes" id="UP000007879">
    <property type="component" value="Unassembled WGS sequence"/>
</dbReference>
<dbReference type="InParanoid" id="A0A1X7VGM8"/>
<dbReference type="OrthoDB" id="10263094at2759"/>
<accession>A0A1X7VGM8</accession>
<evidence type="ECO:0000256" key="8">
    <source>
        <dbReference type="ARBA" id="ARBA00031934"/>
    </source>
</evidence>
<dbReference type="Gene3D" id="3.40.50.1820">
    <property type="entry name" value="alpha/beta hydrolase"/>
    <property type="match status" value="1"/>
</dbReference>
<evidence type="ECO:0000256" key="1">
    <source>
        <dbReference type="ARBA" id="ARBA00010758"/>
    </source>
</evidence>
<dbReference type="InterPro" id="IPR029058">
    <property type="entry name" value="AB_hydrolase_fold"/>
</dbReference>
<dbReference type="InterPro" id="IPR002472">
    <property type="entry name" value="Palm_thioest"/>
</dbReference>
<evidence type="ECO:0000256" key="3">
    <source>
        <dbReference type="ARBA" id="ARBA00014212"/>
    </source>
</evidence>
<evidence type="ECO:0000256" key="2">
    <source>
        <dbReference type="ARBA" id="ARBA00012423"/>
    </source>
</evidence>
<reference evidence="10" key="2">
    <citation type="submission" date="2017-05" db="UniProtKB">
        <authorList>
            <consortium name="EnsemblMetazoa"/>
        </authorList>
    </citation>
    <scope>IDENTIFICATION</scope>
</reference>
<evidence type="ECO:0000256" key="6">
    <source>
        <dbReference type="ARBA" id="ARBA00023157"/>
    </source>
</evidence>
<gene>
    <name evidence="10" type="primary">100640738</name>
</gene>
<dbReference type="KEGG" id="aqu:100640738"/>
<reference evidence="11" key="1">
    <citation type="journal article" date="2010" name="Nature">
        <title>The Amphimedon queenslandica genome and the evolution of animal complexity.</title>
        <authorList>
            <person name="Srivastava M."/>
            <person name="Simakov O."/>
            <person name="Chapman J."/>
            <person name="Fahey B."/>
            <person name="Gauthier M.E."/>
            <person name="Mitros T."/>
            <person name="Richards G.S."/>
            <person name="Conaco C."/>
            <person name="Dacre M."/>
            <person name="Hellsten U."/>
            <person name="Larroux C."/>
            <person name="Putnam N.H."/>
            <person name="Stanke M."/>
            <person name="Adamska M."/>
            <person name="Darling A."/>
            <person name="Degnan S.M."/>
            <person name="Oakley T.H."/>
            <person name="Plachetzki D.C."/>
            <person name="Zhai Y."/>
            <person name="Adamski M."/>
            <person name="Calcino A."/>
            <person name="Cummins S.F."/>
            <person name="Goodstein D.M."/>
            <person name="Harris C."/>
            <person name="Jackson D.J."/>
            <person name="Leys S.P."/>
            <person name="Shu S."/>
            <person name="Woodcroft B.J."/>
            <person name="Vervoort M."/>
            <person name="Kosik K.S."/>
            <person name="Manning G."/>
            <person name="Degnan B.M."/>
            <person name="Rokhsar D.S."/>
        </authorList>
    </citation>
    <scope>NUCLEOTIDE SEQUENCE [LARGE SCALE GENOMIC DNA]</scope>
</reference>
<dbReference type="OMA" id="KFVMVMF"/>
<evidence type="ECO:0000313" key="11">
    <source>
        <dbReference type="Proteomes" id="UP000007879"/>
    </source>
</evidence>
<keyword evidence="6" id="KW-1015">Disulfide bond</keyword>
<keyword evidence="11" id="KW-1185">Reference proteome</keyword>
<sequence length="308" mass="35125">MVDMFVLFLSSLLLASAPVLADPVPLVMWHGMGDTCCFPFSMGALMKLVEKQVPGIYVQSIEIGNSISDDELNGFFMGAEKQIDIVCKNLSANPKLQQGFNVIGFSQGGQFLRGLVQQCPNVTVRNLISVGGQHQGVYGFPRCIGTNVTLCNEMRRLLNIGAYNKLVQDILVQAQYWHDPLNEDEYKKKCVFLPDLNQENTYNPNYKLRLLTLKNLILVKFLEDEMVQPRESEWFGFYKPGQAVETYTLFDSDLYKNDLLGLKTLNDTGRLHFLGAPFDHLKFTEQWFIDNLIPFINVQFDEDEKKRD</sequence>
<evidence type="ECO:0000256" key="5">
    <source>
        <dbReference type="ARBA" id="ARBA00022801"/>
    </source>
</evidence>
<dbReference type="SUPFAM" id="SSF53474">
    <property type="entry name" value="alpha/beta-Hydrolases"/>
    <property type="match status" value="1"/>
</dbReference>